<dbReference type="GO" id="GO:0005829">
    <property type="term" value="C:cytosol"/>
    <property type="evidence" value="ECO:0007669"/>
    <property type="project" value="TreeGrafter"/>
</dbReference>
<dbReference type="InterPro" id="IPR013154">
    <property type="entry name" value="ADH-like_N"/>
</dbReference>
<dbReference type="CDD" id="cd05286">
    <property type="entry name" value="QOR2"/>
    <property type="match status" value="1"/>
</dbReference>
<dbReference type="InterPro" id="IPR036291">
    <property type="entry name" value="NAD(P)-bd_dom_sf"/>
</dbReference>
<sequence>MNKAYLIHEYGGPEVLKWEDVEVGDPGPGEVRIRHKAVGLNFIDVYHRTGLYPLPALPAVPGMEGAGVVEAVGKDVTEFKPGDRVAYAHPPGAYSETRLIPEAKLVHLPGELSFEQGAAMMLKGMTARYLLYGCFNAMAGDVVLVHAAAGGVGQIVVQWAKDKGTNVIATVGSAEKAALATELGADHVINYQTEDFEVRVKEITGGKGVDAVYDGVGQATFMKSLDCLRPMGTMVSFGNASGPVEPFNIGLLATKGSLFLTRPSLMTYTATRDGLLAHARDLFEVVARGAVKISVGRTYPLVDAPQAHRDLVARKTTGSTILIP</sequence>
<dbReference type="NCBIfam" id="NF008024">
    <property type="entry name" value="PRK10754.1"/>
    <property type="match status" value="1"/>
</dbReference>
<evidence type="ECO:0000256" key="1">
    <source>
        <dbReference type="ARBA" id="ARBA00022857"/>
    </source>
</evidence>
<evidence type="ECO:0000259" key="3">
    <source>
        <dbReference type="SMART" id="SM00829"/>
    </source>
</evidence>
<dbReference type="InterPro" id="IPR011032">
    <property type="entry name" value="GroES-like_sf"/>
</dbReference>
<dbReference type="PANTHER" id="PTHR48106:SF13">
    <property type="entry name" value="QUINONE OXIDOREDUCTASE-RELATED"/>
    <property type="match status" value="1"/>
</dbReference>
<dbReference type="GO" id="GO:0035925">
    <property type="term" value="F:mRNA 3'-UTR AU-rich region binding"/>
    <property type="evidence" value="ECO:0007669"/>
    <property type="project" value="TreeGrafter"/>
</dbReference>
<dbReference type="GO" id="GO:0070402">
    <property type="term" value="F:NADPH binding"/>
    <property type="evidence" value="ECO:0007669"/>
    <property type="project" value="TreeGrafter"/>
</dbReference>
<reference evidence="4 5" key="1">
    <citation type="journal article" date="2018" name="Sci. Adv.">
        <title>Multi-heme cytochromes provide a pathway for survival in energy-limited environments.</title>
        <authorList>
            <person name="Deng X."/>
            <person name="Dohmae N."/>
            <person name="Nealson K.H."/>
            <person name="Hashimoto K."/>
            <person name="Okamoto A."/>
        </authorList>
    </citation>
    <scope>NUCLEOTIDE SEQUENCE [LARGE SCALE GENOMIC DNA]</scope>
    <source>
        <strain evidence="4 5">IS5</strain>
    </source>
</reference>
<dbReference type="Gene3D" id="3.90.180.10">
    <property type="entry name" value="Medium-chain alcohol dehydrogenases, catalytic domain"/>
    <property type="match status" value="1"/>
</dbReference>
<dbReference type="InterPro" id="IPR047618">
    <property type="entry name" value="QOR-like"/>
</dbReference>
<dbReference type="InterPro" id="IPR013149">
    <property type="entry name" value="ADH-like_C"/>
</dbReference>
<dbReference type="InterPro" id="IPR002364">
    <property type="entry name" value="Quin_OxRdtase/zeta-crystal_CS"/>
</dbReference>
<proteinExistence type="predicted"/>
<keyword evidence="1" id="KW-0521">NADP</keyword>
<gene>
    <name evidence="4" type="primary">qor</name>
    <name evidence="4" type="ORF">DFE_0752</name>
</gene>
<dbReference type="FunFam" id="3.40.50.720:FF:000053">
    <property type="entry name" value="Quinone oxidoreductase 1"/>
    <property type="match status" value="1"/>
</dbReference>
<dbReference type="RefSeq" id="WP_126376762.1">
    <property type="nucleotide sequence ID" value="NZ_AP017378.1"/>
</dbReference>
<dbReference type="SUPFAM" id="SSF51735">
    <property type="entry name" value="NAD(P)-binding Rossmann-fold domains"/>
    <property type="match status" value="1"/>
</dbReference>
<dbReference type="PROSITE" id="PS01162">
    <property type="entry name" value="QOR_ZETA_CRYSTAL"/>
    <property type="match status" value="1"/>
</dbReference>
<dbReference type="GO" id="GO:0003960">
    <property type="term" value="F:quinone reductase (NADPH) activity"/>
    <property type="evidence" value="ECO:0007669"/>
    <property type="project" value="InterPro"/>
</dbReference>
<name>A0A2Z6AW68_9BACT</name>
<dbReference type="KEGG" id="dfl:DFE_0752"/>
<evidence type="ECO:0000313" key="4">
    <source>
        <dbReference type="EMBL" id="BBD07478.1"/>
    </source>
</evidence>
<dbReference type="GO" id="GO:0008270">
    <property type="term" value="F:zinc ion binding"/>
    <property type="evidence" value="ECO:0007669"/>
    <property type="project" value="InterPro"/>
</dbReference>
<dbReference type="SMART" id="SM00829">
    <property type="entry name" value="PKS_ER"/>
    <property type="match status" value="1"/>
</dbReference>
<dbReference type="EMBL" id="AP017378">
    <property type="protein sequence ID" value="BBD07478.1"/>
    <property type="molecule type" value="Genomic_DNA"/>
</dbReference>
<organism evidence="4 5">
    <name type="scientific">Desulfovibrio ferrophilus</name>
    <dbReference type="NCBI Taxonomy" id="241368"/>
    <lineage>
        <taxon>Bacteria</taxon>
        <taxon>Pseudomonadati</taxon>
        <taxon>Thermodesulfobacteriota</taxon>
        <taxon>Desulfovibrionia</taxon>
        <taxon>Desulfovibrionales</taxon>
        <taxon>Desulfovibrionaceae</taxon>
        <taxon>Desulfovibrio</taxon>
    </lineage>
</organism>
<dbReference type="OrthoDB" id="9808651at2"/>
<dbReference type="InterPro" id="IPR020843">
    <property type="entry name" value="ER"/>
</dbReference>
<keyword evidence="5" id="KW-1185">Reference proteome</keyword>
<dbReference type="Pfam" id="PF00107">
    <property type="entry name" value="ADH_zinc_N"/>
    <property type="match status" value="1"/>
</dbReference>
<feature type="domain" description="Enoyl reductase (ER)" evidence="3">
    <location>
        <begin position="11"/>
        <end position="322"/>
    </location>
</feature>
<dbReference type="Pfam" id="PF08240">
    <property type="entry name" value="ADH_N"/>
    <property type="match status" value="1"/>
</dbReference>
<dbReference type="Proteomes" id="UP000269883">
    <property type="component" value="Chromosome"/>
</dbReference>
<evidence type="ECO:0000256" key="2">
    <source>
        <dbReference type="ARBA" id="ARBA00023002"/>
    </source>
</evidence>
<accession>A0A2Z6AW68</accession>
<dbReference type="Gene3D" id="3.40.50.720">
    <property type="entry name" value="NAD(P)-binding Rossmann-like Domain"/>
    <property type="match status" value="1"/>
</dbReference>
<dbReference type="SUPFAM" id="SSF50129">
    <property type="entry name" value="GroES-like"/>
    <property type="match status" value="1"/>
</dbReference>
<dbReference type="AlphaFoldDB" id="A0A2Z6AW68"/>
<protein>
    <submittedName>
        <fullName evidence="4">Nadph:quinone reductase, zeta-crystallin homolog protein</fullName>
    </submittedName>
</protein>
<keyword evidence="2" id="KW-0560">Oxidoreductase</keyword>
<dbReference type="PANTHER" id="PTHR48106">
    <property type="entry name" value="QUINONE OXIDOREDUCTASE PIG3-RELATED"/>
    <property type="match status" value="1"/>
</dbReference>
<evidence type="ECO:0000313" key="5">
    <source>
        <dbReference type="Proteomes" id="UP000269883"/>
    </source>
</evidence>